<name>A0ACB6SEE2_9PLEO</name>
<evidence type="ECO:0000313" key="1">
    <source>
        <dbReference type="EMBL" id="KAF2631857.1"/>
    </source>
</evidence>
<protein>
    <submittedName>
        <fullName evidence="1">Uncharacterized protein</fullName>
    </submittedName>
</protein>
<keyword evidence="2" id="KW-1185">Reference proteome</keyword>
<organism evidence="1 2">
    <name type="scientific">Macroventuria anomochaeta</name>
    <dbReference type="NCBI Taxonomy" id="301207"/>
    <lineage>
        <taxon>Eukaryota</taxon>
        <taxon>Fungi</taxon>
        <taxon>Dikarya</taxon>
        <taxon>Ascomycota</taxon>
        <taxon>Pezizomycotina</taxon>
        <taxon>Dothideomycetes</taxon>
        <taxon>Pleosporomycetidae</taxon>
        <taxon>Pleosporales</taxon>
        <taxon>Pleosporineae</taxon>
        <taxon>Didymellaceae</taxon>
        <taxon>Macroventuria</taxon>
    </lineage>
</organism>
<proteinExistence type="predicted"/>
<dbReference type="Proteomes" id="UP000799754">
    <property type="component" value="Unassembled WGS sequence"/>
</dbReference>
<dbReference type="EMBL" id="MU006703">
    <property type="protein sequence ID" value="KAF2631857.1"/>
    <property type="molecule type" value="Genomic_DNA"/>
</dbReference>
<evidence type="ECO:0000313" key="2">
    <source>
        <dbReference type="Proteomes" id="UP000799754"/>
    </source>
</evidence>
<comment type="caution">
    <text evidence="1">The sequence shown here is derived from an EMBL/GenBank/DDBJ whole genome shotgun (WGS) entry which is preliminary data.</text>
</comment>
<sequence>MHSNSMFAILAALSLAAATPIDYSLQARGNTPSKPADIQCSGEIIGYRTIVTQANADKVNIAKTFPKDQPGGIDLGSSSVYFSDGLGDWKGAGTGVNWCIAYADSAQLKAANKVWFTEDQKLLQCTRFSDANVNAYINMVSNNKFTPASTLRFSELDKHLQVAIPFAMLDKMKVCGKCFPRAEAEKMVAQYPRVNWNTSVYKVSNTRLRRNGLDARAPATCPLKASPTPKGKSTPTPTPKGKSTPTPTPKGKSTPTPTPKGKSTPTPKGKAAPTPTGKKPRADFKP</sequence>
<reference evidence="1" key="1">
    <citation type="journal article" date="2020" name="Stud. Mycol.">
        <title>101 Dothideomycetes genomes: a test case for predicting lifestyles and emergence of pathogens.</title>
        <authorList>
            <person name="Haridas S."/>
            <person name="Albert R."/>
            <person name="Binder M."/>
            <person name="Bloem J."/>
            <person name="Labutti K."/>
            <person name="Salamov A."/>
            <person name="Andreopoulos B."/>
            <person name="Baker S."/>
            <person name="Barry K."/>
            <person name="Bills G."/>
            <person name="Bluhm B."/>
            <person name="Cannon C."/>
            <person name="Castanera R."/>
            <person name="Culley D."/>
            <person name="Daum C."/>
            <person name="Ezra D."/>
            <person name="Gonzalez J."/>
            <person name="Henrissat B."/>
            <person name="Kuo A."/>
            <person name="Liang C."/>
            <person name="Lipzen A."/>
            <person name="Lutzoni F."/>
            <person name="Magnuson J."/>
            <person name="Mondo S."/>
            <person name="Nolan M."/>
            <person name="Ohm R."/>
            <person name="Pangilinan J."/>
            <person name="Park H.-J."/>
            <person name="Ramirez L."/>
            <person name="Alfaro M."/>
            <person name="Sun H."/>
            <person name="Tritt A."/>
            <person name="Yoshinaga Y."/>
            <person name="Zwiers L.-H."/>
            <person name="Turgeon B."/>
            <person name="Goodwin S."/>
            <person name="Spatafora J."/>
            <person name="Crous P."/>
            <person name="Grigoriev I."/>
        </authorList>
    </citation>
    <scope>NUCLEOTIDE SEQUENCE</scope>
    <source>
        <strain evidence="1">CBS 525.71</strain>
    </source>
</reference>
<gene>
    <name evidence="1" type="ORF">BU25DRAFT_406388</name>
</gene>
<accession>A0ACB6SEE2</accession>